<sequence length="96" mass="9982">MKRLLAIAIAVGFGLSGQLLAAEMDMSKLTCKEVEAMPAARTVAVAMWVSGYVHGKAGNPKIDGEKAHANAEKAITYCKSNPGATMAEALEAMGKS</sequence>
<evidence type="ECO:0000256" key="1">
    <source>
        <dbReference type="ARBA" id="ARBA00022729"/>
    </source>
</evidence>
<evidence type="ECO:0000256" key="4">
    <source>
        <dbReference type="SAM" id="SignalP"/>
    </source>
</evidence>
<gene>
    <name evidence="5" type="ORF">ACFQ33_17075</name>
</gene>
<proteinExistence type="predicted"/>
<keyword evidence="6" id="KW-1185">Reference proteome</keyword>
<dbReference type="Gene3D" id="1.10.890.10">
    <property type="entry name" value="HNS-dependent expression A"/>
    <property type="match status" value="1"/>
</dbReference>
<dbReference type="EMBL" id="JBHTNF010000012">
    <property type="protein sequence ID" value="MFD1329604.1"/>
    <property type="molecule type" value="Genomic_DNA"/>
</dbReference>
<reference evidence="6" key="1">
    <citation type="journal article" date="2019" name="Int. J. Syst. Evol. Microbiol.">
        <title>The Global Catalogue of Microorganisms (GCM) 10K type strain sequencing project: providing services to taxonomists for standard genome sequencing and annotation.</title>
        <authorList>
            <consortium name="The Broad Institute Genomics Platform"/>
            <consortium name="The Broad Institute Genome Sequencing Center for Infectious Disease"/>
            <person name="Wu L."/>
            <person name="Ma J."/>
        </authorList>
    </citation>
    <scope>NUCLEOTIDE SEQUENCE [LARGE SCALE GENOMIC DNA]</scope>
    <source>
        <strain evidence="6">CCUG 55609</strain>
    </source>
</reference>
<dbReference type="Pfam" id="PF06411">
    <property type="entry name" value="HdeA"/>
    <property type="match status" value="1"/>
</dbReference>
<feature type="chain" id="PRO_5047383617" evidence="4">
    <location>
        <begin position="22"/>
        <end position="96"/>
    </location>
</feature>
<comment type="caution">
    <text evidence="5">The sequence shown here is derived from an EMBL/GenBank/DDBJ whole genome shotgun (WGS) entry which is preliminary data.</text>
</comment>
<dbReference type="RefSeq" id="WP_374840754.1">
    <property type="nucleotide sequence ID" value="NZ_JBHEEW010000016.1"/>
</dbReference>
<organism evidence="5 6">
    <name type="scientific">Mycoplana ramosa</name>
    <name type="common">Mycoplana bullata</name>
    <dbReference type="NCBI Taxonomy" id="40837"/>
    <lineage>
        <taxon>Bacteria</taxon>
        <taxon>Pseudomonadati</taxon>
        <taxon>Pseudomonadota</taxon>
        <taxon>Alphaproteobacteria</taxon>
        <taxon>Hyphomicrobiales</taxon>
        <taxon>Rhizobiaceae</taxon>
        <taxon>Mycoplana</taxon>
    </lineage>
</organism>
<keyword evidence="3" id="KW-0143">Chaperone</keyword>
<evidence type="ECO:0000256" key="2">
    <source>
        <dbReference type="ARBA" id="ARBA00022764"/>
    </source>
</evidence>
<evidence type="ECO:0000256" key="3">
    <source>
        <dbReference type="ARBA" id="ARBA00023186"/>
    </source>
</evidence>
<evidence type="ECO:0000313" key="5">
    <source>
        <dbReference type="EMBL" id="MFD1329604.1"/>
    </source>
</evidence>
<dbReference type="InterPro" id="IPR038303">
    <property type="entry name" value="HdeA/HdeB_sf"/>
</dbReference>
<keyword evidence="1 4" id="KW-0732">Signal</keyword>
<dbReference type="Proteomes" id="UP001597173">
    <property type="component" value="Unassembled WGS sequence"/>
</dbReference>
<name>A0ABW3Z0B7_MYCRA</name>
<keyword evidence="2" id="KW-0574">Periplasm</keyword>
<accession>A0ABW3Z0B7</accession>
<protein>
    <submittedName>
        <fullName evidence="5">HdeA/HdeB family chaperone</fullName>
    </submittedName>
</protein>
<evidence type="ECO:0000313" key="6">
    <source>
        <dbReference type="Proteomes" id="UP001597173"/>
    </source>
</evidence>
<feature type="signal peptide" evidence="4">
    <location>
        <begin position="1"/>
        <end position="21"/>
    </location>
</feature>
<dbReference type="InterPro" id="IPR010486">
    <property type="entry name" value="HNS-dep_expression_A/B"/>
</dbReference>